<gene>
    <name evidence="3" type="ORF">P353_03390</name>
</gene>
<dbReference type="PANTHER" id="PTHR38599:SF1">
    <property type="entry name" value="CUPIN DOMAIN PROTEIN (AFU_ORTHOLOGUE AFUA_3G13620)"/>
    <property type="match status" value="1"/>
</dbReference>
<evidence type="ECO:0000256" key="1">
    <source>
        <dbReference type="SAM" id="SignalP"/>
    </source>
</evidence>
<dbReference type="EMBL" id="AWOR01000001">
    <property type="protein sequence ID" value="KGH32307.1"/>
    <property type="molecule type" value="Genomic_DNA"/>
</dbReference>
<reference evidence="3 4" key="1">
    <citation type="submission" date="2013-09" db="EMBL/GenBank/DDBJ databases">
        <title>High correlation between genotypes and phenotypes of environmental bacteria Comamonas testosteroni strains.</title>
        <authorList>
            <person name="Liu L."/>
            <person name="Zhu W."/>
            <person name="Xia X."/>
            <person name="Xu B."/>
            <person name="Luo M."/>
            <person name="Wang G."/>
        </authorList>
    </citation>
    <scope>NUCLEOTIDE SEQUENCE [LARGE SCALE GENOMIC DNA]</scope>
    <source>
        <strain evidence="3 4">JL40</strain>
    </source>
</reference>
<keyword evidence="1" id="KW-0732">Signal</keyword>
<sequence length="150" mass="15448">MILIRRASFSSLLCSSAFMLFSQNALAQAAAPQPGVAQPSAAQTGGLSRTLVGKADVSVPGREAVVAKVEVAPGSRAGRHTHPGDEISYISEGEVDLLIDGQPPRTLKAGETFVVPAGVIHDAHNASNGTVKLIGVYVVEKGKPLATPEP</sequence>
<dbReference type="CDD" id="cd02235">
    <property type="entry name" value="cupin_BLL4011-like"/>
    <property type="match status" value="1"/>
</dbReference>
<feature type="domain" description="Cupin type-2" evidence="2">
    <location>
        <begin position="69"/>
        <end position="136"/>
    </location>
</feature>
<dbReference type="PANTHER" id="PTHR38599">
    <property type="entry name" value="CUPIN DOMAIN PROTEIN (AFU_ORTHOLOGUE AFUA_3G13620)"/>
    <property type="match status" value="1"/>
</dbReference>
<dbReference type="InterPro" id="IPR013096">
    <property type="entry name" value="Cupin_2"/>
</dbReference>
<feature type="signal peptide" evidence="1">
    <location>
        <begin position="1"/>
        <end position="27"/>
    </location>
</feature>
<comment type="caution">
    <text evidence="3">The sequence shown here is derived from an EMBL/GenBank/DDBJ whole genome shotgun (WGS) entry which is preliminary data.</text>
</comment>
<evidence type="ECO:0000313" key="4">
    <source>
        <dbReference type="Proteomes" id="UP000029553"/>
    </source>
</evidence>
<protein>
    <submittedName>
        <fullName evidence="3">Cupin</fullName>
    </submittedName>
</protein>
<dbReference type="SUPFAM" id="SSF51182">
    <property type="entry name" value="RmlC-like cupins"/>
    <property type="match status" value="1"/>
</dbReference>
<organism evidence="3 4">
    <name type="scientific">Comamonas testosteroni</name>
    <name type="common">Pseudomonas testosteroni</name>
    <dbReference type="NCBI Taxonomy" id="285"/>
    <lineage>
        <taxon>Bacteria</taxon>
        <taxon>Pseudomonadati</taxon>
        <taxon>Pseudomonadota</taxon>
        <taxon>Betaproteobacteria</taxon>
        <taxon>Burkholderiales</taxon>
        <taxon>Comamonadaceae</taxon>
        <taxon>Comamonas</taxon>
    </lineage>
</organism>
<proteinExistence type="predicted"/>
<dbReference type="RefSeq" id="WP_080750408.1">
    <property type="nucleotide sequence ID" value="NZ_AWOR01000001.1"/>
</dbReference>
<name>A0A096HTL0_COMTE</name>
<dbReference type="Gene3D" id="2.60.120.10">
    <property type="entry name" value="Jelly Rolls"/>
    <property type="match status" value="1"/>
</dbReference>
<feature type="chain" id="PRO_5001918483" evidence="1">
    <location>
        <begin position="28"/>
        <end position="150"/>
    </location>
</feature>
<dbReference type="Pfam" id="PF07883">
    <property type="entry name" value="Cupin_2"/>
    <property type="match status" value="1"/>
</dbReference>
<dbReference type="InterPro" id="IPR014710">
    <property type="entry name" value="RmlC-like_jellyroll"/>
</dbReference>
<dbReference type="InterPro" id="IPR011051">
    <property type="entry name" value="RmlC_Cupin_sf"/>
</dbReference>
<evidence type="ECO:0000313" key="3">
    <source>
        <dbReference type="EMBL" id="KGH32307.1"/>
    </source>
</evidence>
<evidence type="ECO:0000259" key="2">
    <source>
        <dbReference type="Pfam" id="PF07883"/>
    </source>
</evidence>
<accession>A0A096HTL0</accession>
<dbReference type="AlphaFoldDB" id="A0A096HTL0"/>
<dbReference type="Proteomes" id="UP000029553">
    <property type="component" value="Unassembled WGS sequence"/>
</dbReference>